<proteinExistence type="predicted"/>
<dbReference type="Gramene" id="ESQ44547">
    <property type="protein sequence ID" value="ESQ44547"/>
    <property type="gene ID" value="EUTSA_v10003474mg"/>
</dbReference>
<gene>
    <name evidence="2" type="ORF">EUTSA_v10003474mg</name>
</gene>
<keyword evidence="1" id="KW-0732">Signal</keyword>
<dbReference type="AlphaFoldDB" id="V4LQ16"/>
<evidence type="ECO:0000256" key="1">
    <source>
        <dbReference type="SAM" id="SignalP"/>
    </source>
</evidence>
<organism evidence="2 3">
    <name type="scientific">Eutrema salsugineum</name>
    <name type="common">Saltwater cress</name>
    <name type="synonym">Sisymbrium salsugineum</name>
    <dbReference type="NCBI Taxonomy" id="72664"/>
    <lineage>
        <taxon>Eukaryota</taxon>
        <taxon>Viridiplantae</taxon>
        <taxon>Streptophyta</taxon>
        <taxon>Embryophyta</taxon>
        <taxon>Tracheophyta</taxon>
        <taxon>Spermatophyta</taxon>
        <taxon>Magnoliopsida</taxon>
        <taxon>eudicotyledons</taxon>
        <taxon>Gunneridae</taxon>
        <taxon>Pentapetalae</taxon>
        <taxon>rosids</taxon>
        <taxon>malvids</taxon>
        <taxon>Brassicales</taxon>
        <taxon>Brassicaceae</taxon>
        <taxon>Eutremeae</taxon>
        <taxon>Eutrema</taxon>
    </lineage>
</organism>
<sequence length="72" mass="7809">MVLTLYILTWASAFPAAITTQSCKLLCHRSYTTVRPSRIDPDLSFGVSSSTGVHASALSSLHQAQFNLKDVP</sequence>
<keyword evidence="3" id="KW-1185">Reference proteome</keyword>
<evidence type="ECO:0000313" key="2">
    <source>
        <dbReference type="EMBL" id="ESQ44547.1"/>
    </source>
</evidence>
<feature type="signal peptide" evidence="1">
    <location>
        <begin position="1"/>
        <end position="19"/>
    </location>
</feature>
<dbReference type="Proteomes" id="UP000030689">
    <property type="component" value="Unassembled WGS sequence"/>
</dbReference>
<feature type="chain" id="PRO_5004721906" description="Secreted protein" evidence="1">
    <location>
        <begin position="20"/>
        <end position="72"/>
    </location>
</feature>
<protein>
    <recommendedName>
        <fullName evidence="4">Secreted protein</fullName>
    </recommendedName>
</protein>
<dbReference type="EMBL" id="KI517447">
    <property type="protein sequence ID" value="ESQ44547.1"/>
    <property type="molecule type" value="Genomic_DNA"/>
</dbReference>
<name>V4LQ16_EUTSA</name>
<reference evidence="2 3" key="1">
    <citation type="journal article" date="2013" name="Front. Plant Sci.">
        <title>The Reference Genome of the Halophytic Plant Eutrema salsugineum.</title>
        <authorList>
            <person name="Yang R."/>
            <person name="Jarvis D.E."/>
            <person name="Chen H."/>
            <person name="Beilstein M.A."/>
            <person name="Grimwood J."/>
            <person name="Jenkins J."/>
            <person name="Shu S."/>
            <person name="Prochnik S."/>
            <person name="Xin M."/>
            <person name="Ma C."/>
            <person name="Schmutz J."/>
            <person name="Wing R.A."/>
            <person name="Mitchell-Olds T."/>
            <person name="Schumaker K.S."/>
            <person name="Wang X."/>
        </authorList>
    </citation>
    <scope>NUCLEOTIDE SEQUENCE [LARGE SCALE GENOMIC DNA]</scope>
</reference>
<evidence type="ECO:0000313" key="3">
    <source>
        <dbReference type="Proteomes" id="UP000030689"/>
    </source>
</evidence>
<evidence type="ECO:0008006" key="4">
    <source>
        <dbReference type="Google" id="ProtNLM"/>
    </source>
</evidence>
<accession>V4LQ16</accession>
<dbReference type="KEGG" id="eus:EUTSA_v10003474mg"/>